<dbReference type="AlphaFoldDB" id="A0A060TBP2"/>
<evidence type="ECO:0000313" key="2">
    <source>
        <dbReference type="EMBL" id="CDP38388.1"/>
    </source>
</evidence>
<feature type="coiled-coil region" evidence="1">
    <location>
        <begin position="247"/>
        <end position="277"/>
    </location>
</feature>
<reference evidence="2" key="1">
    <citation type="submission" date="2014-02" db="EMBL/GenBank/DDBJ databases">
        <authorList>
            <person name="Genoscope - CEA"/>
        </authorList>
    </citation>
    <scope>NUCLEOTIDE SEQUENCE</scope>
    <source>
        <strain evidence="2">LS3</strain>
    </source>
</reference>
<accession>A0A060TBP2</accession>
<organism evidence="2">
    <name type="scientific">Blastobotrys adeninivorans</name>
    <name type="common">Yeast</name>
    <name type="synonym">Arxula adeninivorans</name>
    <dbReference type="NCBI Taxonomy" id="409370"/>
    <lineage>
        <taxon>Eukaryota</taxon>
        <taxon>Fungi</taxon>
        <taxon>Dikarya</taxon>
        <taxon>Ascomycota</taxon>
        <taxon>Saccharomycotina</taxon>
        <taxon>Dipodascomycetes</taxon>
        <taxon>Dipodascales</taxon>
        <taxon>Trichomonascaceae</taxon>
        <taxon>Blastobotrys</taxon>
    </lineage>
</organism>
<keyword evidence="1" id="KW-0175">Coiled coil</keyword>
<proteinExistence type="predicted"/>
<sequence>MYPVLQMESDSGDFGYNPIVNDQGGTDKPIQRRPSVQFFLGCSADTLDSPHQYDDPALVDKYSAVDPDSDNECNLAMGAPPRSRPLSRKFSSPSVVLAPLSSGVLPSPPQYDKEPRSAPGKVIDINLDPPSPLALDLNHNNEKAFPFPPSGGLGIGFDAMSSSSYTGSVVSNSTVITPPATVSDVSQSYFADLIPDVRVQDKFHMSRPILADPDKPFVPATPVFDSVDELLSNCYPDLAGEEYQYHRQRLEHNRAKLALLRQQVEDKYDRVQKQMKEPVPVKRPRNRIQLH</sequence>
<name>A0A060TBP2_BLAAD</name>
<gene>
    <name evidence="2" type="ORF">GNLVRS02_ARAD1D33550g</name>
</gene>
<reference evidence="2" key="2">
    <citation type="submission" date="2014-06" db="EMBL/GenBank/DDBJ databases">
        <title>The complete genome of Blastobotrys (Arxula) adeninivorans LS3 - a yeast of biotechnological interest.</title>
        <authorList>
            <person name="Kunze G."/>
            <person name="Gaillardin C."/>
            <person name="Czernicka M."/>
            <person name="Durrens P."/>
            <person name="Martin T."/>
            <person name="Boer E."/>
            <person name="Gabaldon T."/>
            <person name="Cruz J."/>
            <person name="Talla E."/>
            <person name="Marck C."/>
            <person name="Goffeau A."/>
            <person name="Barbe V."/>
            <person name="Baret P."/>
            <person name="Baronian K."/>
            <person name="Beier S."/>
            <person name="Bleykasten C."/>
            <person name="Bode R."/>
            <person name="Casaregola S."/>
            <person name="Despons L."/>
            <person name="Fairhead C."/>
            <person name="Giersberg M."/>
            <person name="Gierski P."/>
            <person name="Hahnel U."/>
            <person name="Hartmann A."/>
            <person name="Jankowska D."/>
            <person name="Jubin C."/>
            <person name="Jung P."/>
            <person name="Lafontaine I."/>
            <person name="Leh-Louis V."/>
            <person name="Lemaire M."/>
            <person name="Marcet-Houben M."/>
            <person name="Mascher M."/>
            <person name="Morel G."/>
            <person name="Richard G.-F."/>
            <person name="Riechen J."/>
            <person name="Sacerdot C."/>
            <person name="Sarkar A."/>
            <person name="Savel G."/>
            <person name="Schacherer J."/>
            <person name="Sherman D."/>
            <person name="Straub M.-L."/>
            <person name="Stein N."/>
            <person name="Thierry A."/>
            <person name="Trautwein-Schult A."/>
            <person name="Westhof E."/>
            <person name="Worch S."/>
            <person name="Dujon B."/>
            <person name="Souciet J.-L."/>
            <person name="Wincker P."/>
            <person name="Scholz U."/>
            <person name="Neuveglise N."/>
        </authorList>
    </citation>
    <scope>NUCLEOTIDE SEQUENCE</scope>
    <source>
        <strain evidence="2">LS3</strain>
    </source>
</reference>
<protein>
    <submittedName>
        <fullName evidence="2">ARAD1D33550p</fullName>
    </submittedName>
</protein>
<evidence type="ECO:0000256" key="1">
    <source>
        <dbReference type="SAM" id="Coils"/>
    </source>
</evidence>
<dbReference type="EMBL" id="HG937694">
    <property type="protein sequence ID" value="CDP38388.1"/>
    <property type="molecule type" value="Genomic_DNA"/>
</dbReference>